<keyword evidence="8 16" id="KW-0812">Transmembrane</keyword>
<keyword evidence="4" id="KW-1003">Cell membrane</keyword>
<evidence type="ECO:0000256" key="10">
    <source>
        <dbReference type="ARBA" id="ARBA00022777"/>
    </source>
</evidence>
<evidence type="ECO:0000259" key="17">
    <source>
        <dbReference type="PROSITE" id="PS50109"/>
    </source>
</evidence>
<evidence type="ECO:0000256" key="6">
    <source>
        <dbReference type="ARBA" id="ARBA00022553"/>
    </source>
</evidence>
<dbReference type="EC" id="2.7.13.3" evidence="3"/>
<dbReference type="InterPro" id="IPR003661">
    <property type="entry name" value="HisK_dim/P_dom"/>
</dbReference>
<sequence length="475" mass="52221">MVPRRALVRGVAFRIALVVGLAIFLAQTAAGIIVAWNRPDPPPIFTTQQLINEAERARLALEAAPIAERHTRAASLGTDELHVEWLDHEPRAAAWNRGAFDMLARQISEGMGLPREAVQVRTLRKSEVADPGPSLFERPLPAPTPLRRPAGTERREFTLRRDEFAVPGVFALTVRLDDGSWVSLSPSTEPAWTRWLRSTLLWLACAAVISIAAALIVARRVTRPIEVFAAAAQRLGRDPGAYLMDEHGPSEIRTAIGAFNEMQGRIRRFVQDRTQMLAAIGHDLRTVMTRLRFRLALLGDGEQQRRMAADLEEMDKMLLAVLSFVKDEAAREPRQALDLAAMATTVTDDLADMDIDATYEGPDHAIFTGQPLGLKRLLTNLVDNAVKYGERARVLLSDQGAQIVVTVEDDGPGIPVDQRERVFAAFTRLESSRSRETGGMGLGLAVSRSIARAHGGDVHIADSARGARFVVTLPR</sequence>
<keyword evidence="11" id="KW-0067">ATP-binding</keyword>
<comment type="catalytic activity">
    <reaction evidence="1">
        <text>ATP + protein L-histidine = ADP + protein N-phospho-L-histidine.</text>
        <dbReference type="EC" id="2.7.13.3"/>
    </reaction>
</comment>
<evidence type="ECO:0000256" key="7">
    <source>
        <dbReference type="ARBA" id="ARBA00022679"/>
    </source>
</evidence>
<feature type="domain" description="Histidine kinase" evidence="17">
    <location>
        <begin position="279"/>
        <end position="475"/>
    </location>
</feature>
<dbReference type="SUPFAM" id="SSF55874">
    <property type="entry name" value="ATPase domain of HSP90 chaperone/DNA topoisomerase II/histidine kinase"/>
    <property type="match status" value="1"/>
</dbReference>
<protein>
    <recommendedName>
        <fullName evidence="3">histidine kinase</fullName>
        <ecNumber evidence="3">2.7.13.3</ecNumber>
    </recommendedName>
</protein>
<feature type="region of interest" description="Disordered" evidence="15">
    <location>
        <begin position="129"/>
        <end position="153"/>
    </location>
</feature>
<evidence type="ECO:0000256" key="13">
    <source>
        <dbReference type="ARBA" id="ARBA00023012"/>
    </source>
</evidence>
<comment type="subcellular location">
    <subcellularLocation>
        <location evidence="2">Cell inner membrane</location>
        <topology evidence="2">Multi-pass membrane protein</topology>
    </subcellularLocation>
</comment>
<dbReference type="SMART" id="SM00304">
    <property type="entry name" value="HAMP"/>
    <property type="match status" value="1"/>
</dbReference>
<evidence type="ECO:0000256" key="8">
    <source>
        <dbReference type="ARBA" id="ARBA00022692"/>
    </source>
</evidence>
<dbReference type="InterPro" id="IPR003660">
    <property type="entry name" value="HAMP_dom"/>
</dbReference>
<dbReference type="PRINTS" id="PR00344">
    <property type="entry name" value="BCTRLSENSOR"/>
</dbReference>
<dbReference type="SUPFAM" id="SSF47384">
    <property type="entry name" value="Homodimeric domain of signal transducing histidine kinase"/>
    <property type="match status" value="1"/>
</dbReference>
<keyword evidence="6" id="KW-0597">Phosphoprotein</keyword>
<evidence type="ECO:0000313" key="19">
    <source>
        <dbReference type="EMBL" id="GIL40100.1"/>
    </source>
</evidence>
<dbReference type="GO" id="GO:0005524">
    <property type="term" value="F:ATP binding"/>
    <property type="evidence" value="ECO:0007669"/>
    <property type="project" value="UniProtKB-KW"/>
</dbReference>
<feature type="transmembrane region" description="Helical" evidence="16">
    <location>
        <begin position="12"/>
        <end position="36"/>
    </location>
</feature>
<keyword evidence="12 16" id="KW-1133">Transmembrane helix</keyword>
<evidence type="ECO:0000256" key="5">
    <source>
        <dbReference type="ARBA" id="ARBA00022519"/>
    </source>
</evidence>
<dbReference type="PANTHER" id="PTHR44936">
    <property type="entry name" value="SENSOR PROTEIN CREC"/>
    <property type="match status" value="1"/>
</dbReference>
<evidence type="ECO:0000256" key="9">
    <source>
        <dbReference type="ARBA" id="ARBA00022741"/>
    </source>
</evidence>
<dbReference type="Gene3D" id="3.30.565.10">
    <property type="entry name" value="Histidine kinase-like ATPase, C-terminal domain"/>
    <property type="match status" value="1"/>
</dbReference>
<dbReference type="EMBL" id="BOPV01000001">
    <property type="protein sequence ID" value="GIL40100.1"/>
    <property type="molecule type" value="Genomic_DNA"/>
</dbReference>
<gene>
    <name evidence="19" type="ORF">TMPK1_23370</name>
</gene>
<dbReference type="SMART" id="SM00387">
    <property type="entry name" value="HATPase_c"/>
    <property type="match status" value="1"/>
</dbReference>
<dbReference type="PROSITE" id="PS50885">
    <property type="entry name" value="HAMP"/>
    <property type="match status" value="1"/>
</dbReference>
<dbReference type="GO" id="GO:0000155">
    <property type="term" value="F:phosphorelay sensor kinase activity"/>
    <property type="evidence" value="ECO:0007669"/>
    <property type="project" value="InterPro"/>
</dbReference>
<dbReference type="Pfam" id="PF00672">
    <property type="entry name" value="HAMP"/>
    <property type="match status" value="1"/>
</dbReference>
<dbReference type="InterPro" id="IPR003594">
    <property type="entry name" value="HATPase_dom"/>
</dbReference>
<evidence type="ECO:0000256" key="4">
    <source>
        <dbReference type="ARBA" id="ARBA00022475"/>
    </source>
</evidence>
<evidence type="ECO:0000259" key="18">
    <source>
        <dbReference type="PROSITE" id="PS50885"/>
    </source>
</evidence>
<evidence type="ECO:0000256" key="15">
    <source>
        <dbReference type="SAM" id="MobiDB-lite"/>
    </source>
</evidence>
<organism evidence="19 20">
    <name type="scientific">Roseiterribacter gracilis</name>
    <dbReference type="NCBI Taxonomy" id="2812848"/>
    <lineage>
        <taxon>Bacteria</taxon>
        <taxon>Pseudomonadati</taxon>
        <taxon>Pseudomonadota</taxon>
        <taxon>Alphaproteobacteria</taxon>
        <taxon>Rhodospirillales</taxon>
        <taxon>Roseiterribacteraceae</taxon>
        <taxon>Roseiterribacter</taxon>
    </lineage>
</organism>
<evidence type="ECO:0000256" key="12">
    <source>
        <dbReference type="ARBA" id="ARBA00022989"/>
    </source>
</evidence>
<dbReference type="PROSITE" id="PS50109">
    <property type="entry name" value="HIS_KIN"/>
    <property type="match status" value="1"/>
</dbReference>
<evidence type="ECO:0000256" key="1">
    <source>
        <dbReference type="ARBA" id="ARBA00000085"/>
    </source>
</evidence>
<keyword evidence="5" id="KW-0997">Cell inner membrane</keyword>
<dbReference type="Proteomes" id="UP000681075">
    <property type="component" value="Unassembled WGS sequence"/>
</dbReference>
<proteinExistence type="predicted"/>
<keyword evidence="14 16" id="KW-0472">Membrane</keyword>
<dbReference type="Pfam" id="PF02518">
    <property type="entry name" value="HATPase_c"/>
    <property type="match status" value="1"/>
</dbReference>
<evidence type="ECO:0000256" key="14">
    <source>
        <dbReference type="ARBA" id="ARBA00023136"/>
    </source>
</evidence>
<feature type="domain" description="HAMP" evidence="18">
    <location>
        <begin position="219"/>
        <end position="271"/>
    </location>
</feature>
<dbReference type="RefSeq" id="WP_420243209.1">
    <property type="nucleotide sequence ID" value="NZ_BOPV01000001.1"/>
</dbReference>
<accession>A0A8S8XG69</accession>
<evidence type="ECO:0000256" key="16">
    <source>
        <dbReference type="SAM" id="Phobius"/>
    </source>
</evidence>
<dbReference type="Gene3D" id="1.10.287.130">
    <property type="match status" value="1"/>
</dbReference>
<evidence type="ECO:0000256" key="3">
    <source>
        <dbReference type="ARBA" id="ARBA00012438"/>
    </source>
</evidence>
<keyword evidence="9" id="KW-0547">Nucleotide-binding</keyword>
<comment type="caution">
    <text evidence="19">The sequence shown here is derived from an EMBL/GenBank/DDBJ whole genome shotgun (WGS) entry which is preliminary data.</text>
</comment>
<keyword evidence="10 19" id="KW-0418">Kinase</keyword>
<evidence type="ECO:0000256" key="2">
    <source>
        <dbReference type="ARBA" id="ARBA00004429"/>
    </source>
</evidence>
<dbReference type="InterPro" id="IPR005467">
    <property type="entry name" value="His_kinase_dom"/>
</dbReference>
<dbReference type="InterPro" id="IPR050980">
    <property type="entry name" value="2C_sensor_his_kinase"/>
</dbReference>
<keyword evidence="7" id="KW-0808">Transferase</keyword>
<reference evidence="19" key="1">
    <citation type="submission" date="2021-02" db="EMBL/GenBank/DDBJ databases">
        <title>Genome sequence of Rhodospirillales sp. strain TMPK1 isolated from soil.</title>
        <authorList>
            <person name="Nakai R."/>
            <person name="Kusada H."/>
            <person name="Tamaki H."/>
        </authorList>
    </citation>
    <scope>NUCLEOTIDE SEQUENCE</scope>
    <source>
        <strain evidence="19">TMPK1</strain>
    </source>
</reference>
<evidence type="ECO:0000256" key="11">
    <source>
        <dbReference type="ARBA" id="ARBA00022840"/>
    </source>
</evidence>
<dbReference type="InterPro" id="IPR036097">
    <property type="entry name" value="HisK_dim/P_sf"/>
</dbReference>
<dbReference type="InterPro" id="IPR004358">
    <property type="entry name" value="Sig_transdc_His_kin-like_C"/>
</dbReference>
<dbReference type="CDD" id="cd00082">
    <property type="entry name" value="HisKA"/>
    <property type="match status" value="1"/>
</dbReference>
<name>A0A8S8XG69_9PROT</name>
<dbReference type="PANTHER" id="PTHR44936:SF5">
    <property type="entry name" value="SENSOR HISTIDINE KINASE ENVZ"/>
    <property type="match status" value="1"/>
</dbReference>
<dbReference type="InterPro" id="IPR036890">
    <property type="entry name" value="HATPase_C_sf"/>
</dbReference>
<dbReference type="AlphaFoldDB" id="A0A8S8XG69"/>
<keyword evidence="20" id="KW-1185">Reference proteome</keyword>
<dbReference type="GO" id="GO:0005886">
    <property type="term" value="C:plasma membrane"/>
    <property type="evidence" value="ECO:0007669"/>
    <property type="project" value="UniProtKB-SubCell"/>
</dbReference>
<evidence type="ECO:0000313" key="20">
    <source>
        <dbReference type="Proteomes" id="UP000681075"/>
    </source>
</evidence>
<keyword evidence="13" id="KW-0902">Two-component regulatory system</keyword>